<protein>
    <recommendedName>
        <fullName evidence="2">LicD/FKTN/FKRP nucleotidyltransferase domain-containing protein</fullName>
    </recommendedName>
</protein>
<feature type="chain" id="PRO_5032794143" description="LicD/FKTN/FKRP nucleotidyltransferase domain-containing protein" evidence="1">
    <location>
        <begin position="21"/>
        <end position="515"/>
    </location>
</feature>
<feature type="domain" description="LicD/FKTN/FKRP nucleotidyltransferase" evidence="2">
    <location>
        <begin position="75"/>
        <end position="200"/>
    </location>
</feature>
<feature type="domain" description="LicD/FKTN/FKRP nucleotidyltransferase" evidence="2">
    <location>
        <begin position="330"/>
        <end position="446"/>
    </location>
</feature>
<dbReference type="AlphaFoldDB" id="A0A815QA06"/>
<dbReference type="PANTHER" id="PTHR43404">
    <property type="entry name" value="LIPOPOLYSACCHARIDE CHOLINEPHOSPHOTRANSFERASE LICD"/>
    <property type="match status" value="1"/>
</dbReference>
<dbReference type="PANTHER" id="PTHR43404:SF1">
    <property type="entry name" value="MNN4P"/>
    <property type="match status" value="1"/>
</dbReference>
<name>A0A815QA06_9BILA</name>
<gene>
    <name evidence="3" type="ORF">SEV965_LOCUS34164</name>
</gene>
<evidence type="ECO:0000313" key="4">
    <source>
        <dbReference type="Proteomes" id="UP000663889"/>
    </source>
</evidence>
<accession>A0A815QA06</accession>
<evidence type="ECO:0000313" key="3">
    <source>
        <dbReference type="EMBL" id="CAF1461031.1"/>
    </source>
</evidence>
<organism evidence="3 4">
    <name type="scientific">Rotaria sordida</name>
    <dbReference type="NCBI Taxonomy" id="392033"/>
    <lineage>
        <taxon>Eukaryota</taxon>
        <taxon>Metazoa</taxon>
        <taxon>Spiralia</taxon>
        <taxon>Gnathifera</taxon>
        <taxon>Rotifera</taxon>
        <taxon>Eurotatoria</taxon>
        <taxon>Bdelloidea</taxon>
        <taxon>Philodinida</taxon>
        <taxon>Philodinidae</taxon>
        <taxon>Rotaria</taxon>
    </lineage>
</organism>
<dbReference type="GO" id="GO:0009100">
    <property type="term" value="P:glycoprotein metabolic process"/>
    <property type="evidence" value="ECO:0007669"/>
    <property type="project" value="UniProtKB-ARBA"/>
</dbReference>
<dbReference type="Proteomes" id="UP000663889">
    <property type="component" value="Unassembled WGS sequence"/>
</dbReference>
<reference evidence="3" key="1">
    <citation type="submission" date="2021-02" db="EMBL/GenBank/DDBJ databases">
        <authorList>
            <person name="Nowell W R."/>
        </authorList>
    </citation>
    <scope>NUCLEOTIDE SEQUENCE</scope>
</reference>
<keyword evidence="1" id="KW-0732">Signal</keyword>
<dbReference type="InterPro" id="IPR052942">
    <property type="entry name" value="LPS_cholinephosphotransferase"/>
</dbReference>
<feature type="signal peptide" evidence="1">
    <location>
        <begin position="1"/>
        <end position="20"/>
    </location>
</feature>
<proteinExistence type="predicted"/>
<dbReference type="InterPro" id="IPR007074">
    <property type="entry name" value="LicD/FKTN/FKRP_NTP_transf"/>
</dbReference>
<sequence>MNCSQRKLLILLFVFLCVTTIIFNHDQCQLCSNITTIYKHIWIEQALKQIPTCIPDDRPRQRALLYTLQEWTHFAQKYNIRYWIAYKTLVGYVQRHALLPHDSDIDLLIMAQDTAQLFQFSHLNFSSIYEFRIHPEWYIVEETKRSYFHSEGIHFVAPNARFINRKDSIHLNIWPMYDYHPDQTRMKNNSEAMLTQYDKNSKWKSTPKEWTFPLEKCLFSGIKVWCPAHPEKLVANIYGPISVNISSTECINGSWTNLVEHKTTKKTTIMNNQNMSTTQMTKAQTTAIRLNDDDDLIEKALEHIPICTPKDRPRQRNLLTMLQAWSHLAEQHRIPYWISYGTLVGYVQRRGLLPHDLDVDIIMMSDDTPQLIKLSQSNFSSDYEIKVQPQWYIANHSYRSYFRKEGIHFVAPNARFIHRKTQYHVDIFPAYDFNPLYANKSIEDKQSENLAIQALRNHWLSYPRNWTYPLETCYFSEIKVLCPAQPEKFVATIYGSNAVRKSDTRCVHGRWVAAI</sequence>
<evidence type="ECO:0000256" key="1">
    <source>
        <dbReference type="SAM" id="SignalP"/>
    </source>
</evidence>
<dbReference type="Pfam" id="PF04991">
    <property type="entry name" value="LicD"/>
    <property type="match status" value="2"/>
</dbReference>
<comment type="caution">
    <text evidence="3">The sequence shown here is derived from an EMBL/GenBank/DDBJ whole genome shotgun (WGS) entry which is preliminary data.</text>
</comment>
<evidence type="ECO:0000259" key="2">
    <source>
        <dbReference type="Pfam" id="PF04991"/>
    </source>
</evidence>
<dbReference type="EMBL" id="CAJNOU010004947">
    <property type="protein sequence ID" value="CAF1461031.1"/>
    <property type="molecule type" value="Genomic_DNA"/>
</dbReference>